<reference evidence="2" key="1">
    <citation type="submission" date="2020-10" db="EMBL/GenBank/DDBJ databases">
        <authorList>
            <person name="Gilroy R."/>
        </authorList>
    </citation>
    <scope>NUCLEOTIDE SEQUENCE</scope>
    <source>
        <strain evidence="2">4509</strain>
    </source>
</reference>
<feature type="transmembrane region" description="Helical" evidence="1">
    <location>
        <begin position="135"/>
        <end position="158"/>
    </location>
</feature>
<feature type="transmembrane region" description="Helical" evidence="1">
    <location>
        <begin position="178"/>
        <end position="196"/>
    </location>
</feature>
<feature type="transmembrane region" description="Helical" evidence="1">
    <location>
        <begin position="70"/>
        <end position="94"/>
    </location>
</feature>
<dbReference type="EMBL" id="DVMX01000094">
    <property type="protein sequence ID" value="HIU41835.1"/>
    <property type="molecule type" value="Genomic_DNA"/>
</dbReference>
<reference evidence="2" key="2">
    <citation type="journal article" date="2021" name="PeerJ">
        <title>Extensive microbial diversity within the chicken gut microbiome revealed by metagenomics and culture.</title>
        <authorList>
            <person name="Gilroy R."/>
            <person name="Ravi A."/>
            <person name="Getino M."/>
            <person name="Pursley I."/>
            <person name="Horton D.L."/>
            <person name="Alikhan N.F."/>
            <person name="Baker D."/>
            <person name="Gharbi K."/>
            <person name="Hall N."/>
            <person name="Watson M."/>
            <person name="Adriaenssens E.M."/>
            <person name="Foster-Nyarko E."/>
            <person name="Jarju S."/>
            <person name="Secka A."/>
            <person name="Antonio M."/>
            <person name="Oren A."/>
            <person name="Chaudhuri R.R."/>
            <person name="La Ragione R."/>
            <person name="Hildebrand F."/>
            <person name="Pallen M.J."/>
        </authorList>
    </citation>
    <scope>NUCLEOTIDE SEQUENCE</scope>
    <source>
        <strain evidence="2">4509</strain>
    </source>
</reference>
<dbReference type="Pfam" id="PF06541">
    <property type="entry name" value="ABC_trans_CmpB"/>
    <property type="match status" value="1"/>
</dbReference>
<feature type="transmembrane region" description="Helical" evidence="1">
    <location>
        <begin position="106"/>
        <end position="123"/>
    </location>
</feature>
<organism evidence="2 3">
    <name type="scientific">Candidatus Egerieicola faecale</name>
    <dbReference type="NCBI Taxonomy" id="2840774"/>
    <lineage>
        <taxon>Bacteria</taxon>
        <taxon>Bacillati</taxon>
        <taxon>Bacillota</taxon>
        <taxon>Clostridia</taxon>
        <taxon>Eubacteriales</taxon>
        <taxon>Oscillospiraceae</taxon>
        <taxon>Oscillospiraceae incertae sedis</taxon>
        <taxon>Candidatus Egerieicola</taxon>
    </lineage>
</organism>
<evidence type="ECO:0000313" key="2">
    <source>
        <dbReference type="EMBL" id="HIU41835.1"/>
    </source>
</evidence>
<proteinExistence type="predicted"/>
<name>A0A9D1IRM1_9FIRM</name>
<protein>
    <submittedName>
        <fullName evidence="2">ABC transporter permease</fullName>
    </submittedName>
</protein>
<evidence type="ECO:0000313" key="3">
    <source>
        <dbReference type="Proteomes" id="UP000824082"/>
    </source>
</evidence>
<evidence type="ECO:0000256" key="1">
    <source>
        <dbReference type="SAM" id="Phobius"/>
    </source>
</evidence>
<dbReference type="Proteomes" id="UP000824082">
    <property type="component" value="Unassembled WGS sequence"/>
</dbReference>
<dbReference type="AlphaFoldDB" id="A0A9D1IRM1"/>
<keyword evidence="1" id="KW-0472">Membrane</keyword>
<dbReference type="InterPro" id="IPR010540">
    <property type="entry name" value="CmpB_TMEM229"/>
</dbReference>
<sequence length="237" mass="27678">MELTVCFQFRYNLWSNSSKSSVKMFVVLRKIGKLRKICQRKSKIISRKTLFEKGICAMKLRVNRKSDSEYWLDLILMFFVISAIGWIWEVFLIWFLSGNLGDRGFLHGPCLPIYGCGGILMIWMKEHLPNKRWVFFLSCIGVAGVLEYATSWILEYVYHTRWWDYSNEPLNLNGRICVSNLLLFGVAGLFLVYFLYPKLKKLFAQLPRKCKIAVDTVLSTMFCIDAVWSMYSPNAIL</sequence>
<accession>A0A9D1IRM1</accession>
<gene>
    <name evidence="2" type="ORF">IAD19_04705</name>
</gene>
<comment type="caution">
    <text evidence="2">The sequence shown here is derived from an EMBL/GenBank/DDBJ whole genome shotgun (WGS) entry which is preliminary data.</text>
</comment>
<keyword evidence="1" id="KW-0812">Transmembrane</keyword>
<keyword evidence="1" id="KW-1133">Transmembrane helix</keyword>